<organism evidence="2 3">
    <name type="scientific">Punica granatum</name>
    <name type="common">Pomegranate</name>
    <dbReference type="NCBI Taxonomy" id="22663"/>
    <lineage>
        <taxon>Eukaryota</taxon>
        <taxon>Viridiplantae</taxon>
        <taxon>Streptophyta</taxon>
        <taxon>Embryophyta</taxon>
        <taxon>Tracheophyta</taxon>
        <taxon>Spermatophyta</taxon>
        <taxon>Magnoliopsida</taxon>
        <taxon>eudicotyledons</taxon>
        <taxon>Gunneridae</taxon>
        <taxon>Pentapetalae</taxon>
        <taxon>rosids</taxon>
        <taxon>malvids</taxon>
        <taxon>Myrtales</taxon>
        <taxon>Lythraceae</taxon>
        <taxon>Punica</taxon>
    </lineage>
</organism>
<dbReference type="AlphaFoldDB" id="A0A218WL75"/>
<feature type="transmembrane region" description="Helical" evidence="1">
    <location>
        <begin position="93"/>
        <end position="117"/>
    </location>
</feature>
<reference evidence="3" key="1">
    <citation type="journal article" date="2017" name="Plant J.">
        <title>The pomegranate (Punica granatum L.) genome and the genomics of punicalagin biosynthesis.</title>
        <authorList>
            <person name="Qin G."/>
            <person name="Xu C."/>
            <person name="Ming R."/>
            <person name="Tang H."/>
            <person name="Guyot R."/>
            <person name="Kramer E.M."/>
            <person name="Hu Y."/>
            <person name="Yi X."/>
            <person name="Qi Y."/>
            <person name="Xu X."/>
            <person name="Gao Z."/>
            <person name="Pan H."/>
            <person name="Jian J."/>
            <person name="Tian Y."/>
            <person name="Yue Z."/>
            <person name="Xu Y."/>
        </authorList>
    </citation>
    <scope>NUCLEOTIDE SEQUENCE [LARGE SCALE GENOMIC DNA]</scope>
    <source>
        <strain evidence="3">cv. Dabenzi</strain>
    </source>
</reference>
<name>A0A218WL75_PUNGR</name>
<protein>
    <submittedName>
        <fullName evidence="2">Uncharacterized protein</fullName>
    </submittedName>
</protein>
<proteinExistence type="predicted"/>
<dbReference type="EMBL" id="MTKT01003950">
    <property type="protein sequence ID" value="OWM73587.1"/>
    <property type="molecule type" value="Genomic_DNA"/>
</dbReference>
<accession>A0A218WL75</accession>
<feature type="transmembrane region" description="Helical" evidence="1">
    <location>
        <begin position="65"/>
        <end position="87"/>
    </location>
</feature>
<comment type="caution">
    <text evidence="2">The sequence shown here is derived from an EMBL/GenBank/DDBJ whole genome shotgun (WGS) entry which is preliminary data.</text>
</comment>
<evidence type="ECO:0000313" key="3">
    <source>
        <dbReference type="Proteomes" id="UP000197138"/>
    </source>
</evidence>
<keyword evidence="1" id="KW-1133">Transmembrane helix</keyword>
<keyword evidence="1" id="KW-0472">Membrane</keyword>
<keyword evidence="1" id="KW-0812">Transmembrane</keyword>
<sequence length="123" mass="13288">MPPKFFSSSCSSIASIMKLSSSLRLADASGCKLPRSTHMLDLSPPAVSINSDEGRVRHNANILPFLLPPLFCLWPFSTFLGLFPSLIPVYYPALILSQTLFGEALVAGTAMGSLQLLQAMETQ</sequence>
<evidence type="ECO:0000256" key="1">
    <source>
        <dbReference type="SAM" id="Phobius"/>
    </source>
</evidence>
<evidence type="ECO:0000313" key="2">
    <source>
        <dbReference type="EMBL" id="OWM73587.1"/>
    </source>
</evidence>
<dbReference type="Proteomes" id="UP000197138">
    <property type="component" value="Unassembled WGS sequence"/>
</dbReference>
<gene>
    <name evidence="2" type="ORF">CDL15_Pgr026686</name>
</gene>